<organism evidence="3 4">
    <name type="scientific">Nephila pilipes</name>
    <name type="common">Giant wood spider</name>
    <name type="synonym">Nephila maculata</name>
    <dbReference type="NCBI Taxonomy" id="299642"/>
    <lineage>
        <taxon>Eukaryota</taxon>
        <taxon>Metazoa</taxon>
        <taxon>Ecdysozoa</taxon>
        <taxon>Arthropoda</taxon>
        <taxon>Chelicerata</taxon>
        <taxon>Arachnida</taxon>
        <taxon>Araneae</taxon>
        <taxon>Araneomorphae</taxon>
        <taxon>Entelegynae</taxon>
        <taxon>Araneoidea</taxon>
        <taxon>Nephilidae</taxon>
        <taxon>Nephila</taxon>
    </lineage>
</organism>
<keyword evidence="2" id="KW-0732">Signal</keyword>
<feature type="signal peptide" evidence="2">
    <location>
        <begin position="1"/>
        <end position="21"/>
    </location>
</feature>
<dbReference type="EMBL" id="BMAW01015531">
    <property type="protein sequence ID" value="GFT44288.1"/>
    <property type="molecule type" value="Genomic_DNA"/>
</dbReference>
<keyword evidence="4" id="KW-1185">Reference proteome</keyword>
<proteinExistence type="predicted"/>
<comment type="caution">
    <text evidence="3">The sequence shown here is derived from an EMBL/GenBank/DDBJ whole genome shotgun (WGS) entry which is preliminary data.</text>
</comment>
<evidence type="ECO:0000313" key="4">
    <source>
        <dbReference type="Proteomes" id="UP000887013"/>
    </source>
</evidence>
<feature type="chain" id="PRO_5036477273" evidence="2">
    <location>
        <begin position="22"/>
        <end position="264"/>
    </location>
</feature>
<keyword evidence="1" id="KW-0812">Transmembrane</keyword>
<dbReference type="OrthoDB" id="6425241at2759"/>
<reference evidence="3" key="1">
    <citation type="submission" date="2020-08" db="EMBL/GenBank/DDBJ databases">
        <title>Multicomponent nature underlies the extraordinary mechanical properties of spider dragline silk.</title>
        <authorList>
            <person name="Kono N."/>
            <person name="Nakamura H."/>
            <person name="Mori M."/>
            <person name="Yoshida Y."/>
            <person name="Ohtoshi R."/>
            <person name="Malay A.D."/>
            <person name="Moran D.A.P."/>
            <person name="Tomita M."/>
            <person name="Numata K."/>
            <person name="Arakawa K."/>
        </authorList>
    </citation>
    <scope>NUCLEOTIDE SEQUENCE</scope>
</reference>
<name>A0A8X6P040_NEPPI</name>
<feature type="transmembrane region" description="Helical" evidence="1">
    <location>
        <begin position="243"/>
        <end position="263"/>
    </location>
</feature>
<keyword evidence="1" id="KW-1133">Transmembrane helix</keyword>
<evidence type="ECO:0000256" key="2">
    <source>
        <dbReference type="SAM" id="SignalP"/>
    </source>
</evidence>
<dbReference type="Proteomes" id="UP000887013">
    <property type="component" value="Unassembled WGS sequence"/>
</dbReference>
<keyword evidence="1" id="KW-0472">Membrane</keyword>
<dbReference type="AlphaFoldDB" id="A0A8X6P040"/>
<evidence type="ECO:0000256" key="1">
    <source>
        <dbReference type="SAM" id="Phobius"/>
    </source>
</evidence>
<protein>
    <submittedName>
        <fullName evidence="3">Uncharacterized protein</fullName>
    </submittedName>
</protein>
<gene>
    <name evidence="3" type="primary">AVEN_40795_1</name>
    <name evidence="3" type="ORF">NPIL_532811</name>
</gene>
<sequence length="264" mass="30635">MKNILILCWLFIFTCFDLNFAFWTNPSSRRDEGQDVRKCYADIEKENEITHLLLETSSPEDIHVFCRRMSKLKKCIAENEHQMSVAENTECLQKTRGITVFNLNVCPPGSNITEKYKENSLCFGRIEKQIISCASKLPQVPYSRTQTDLKRNCCALKHHRICITEATYHSCGKEAAEILEQILLRYFGSQLEKCPKSRILSCSSLESDDHWLNDDHHHEPEVWNSEAEEWRRKRKHKSIGNSIKATGVMVFLSLIFVSIPFVFV</sequence>
<accession>A0A8X6P040</accession>
<evidence type="ECO:0000313" key="3">
    <source>
        <dbReference type="EMBL" id="GFT44288.1"/>
    </source>
</evidence>